<name>A0ABY7F577_MYAAR</name>
<feature type="non-terminal residue" evidence="3">
    <location>
        <position position="248"/>
    </location>
</feature>
<dbReference type="PANTHER" id="PTHR22803">
    <property type="entry name" value="MANNOSE, PHOSPHOLIPASE, LECTIN RECEPTOR RELATED"/>
    <property type="match status" value="1"/>
</dbReference>
<dbReference type="InterPro" id="IPR016187">
    <property type="entry name" value="CTDL_fold"/>
</dbReference>
<feature type="domain" description="C-type lectin" evidence="2">
    <location>
        <begin position="1"/>
        <end position="99"/>
    </location>
</feature>
<evidence type="ECO:0000313" key="3">
    <source>
        <dbReference type="EMBL" id="WAR15863.1"/>
    </source>
</evidence>
<dbReference type="CDD" id="cd00037">
    <property type="entry name" value="CLECT"/>
    <property type="match status" value="2"/>
</dbReference>
<evidence type="ECO:0000313" key="4">
    <source>
        <dbReference type="Proteomes" id="UP001164746"/>
    </source>
</evidence>
<dbReference type="Pfam" id="PF00059">
    <property type="entry name" value="Lectin_C"/>
    <property type="match status" value="2"/>
</dbReference>
<dbReference type="PROSITE" id="PS00615">
    <property type="entry name" value="C_TYPE_LECTIN_1"/>
    <property type="match status" value="2"/>
</dbReference>
<gene>
    <name evidence="3" type="ORF">MAR_030457</name>
</gene>
<feature type="domain" description="C-type lectin" evidence="2">
    <location>
        <begin position="129"/>
        <end position="246"/>
    </location>
</feature>
<protein>
    <submittedName>
        <fullName evidence="3">MRC2-like protein</fullName>
    </submittedName>
</protein>
<dbReference type="InterPro" id="IPR018378">
    <property type="entry name" value="C-type_lectin_CS"/>
</dbReference>
<proteinExistence type="predicted"/>
<evidence type="ECO:0000259" key="2">
    <source>
        <dbReference type="PROSITE" id="PS50041"/>
    </source>
</evidence>
<dbReference type="InterPro" id="IPR050111">
    <property type="entry name" value="C-type_lectin/snaclec_domain"/>
</dbReference>
<keyword evidence="1" id="KW-1015">Disulfide bond</keyword>
<dbReference type="Gene3D" id="3.10.100.10">
    <property type="entry name" value="Mannose-Binding Protein A, subunit A"/>
    <property type="match status" value="2"/>
</dbReference>
<sequence length="248" mass="28824">MICERFGAFLAEIDDPVENDFLQRQVDSRKVNFWVGGADTENEAEWMWMSSQRPIQYTHWAPGEPNSYHNSDENCMDLRPRQAGWNDERCSLVQQYVCENNEPMLASLKQFKFITGYSFTGCRSGWMNHGTSCYHFSHDQESWIAAVTICERMGGRLVEVNDVNEFNFLQSYVNMFKHNYWVGGTDLENEGEWVWLESDKPMTGGYSNWEPGEPNSSGDEDCTDMRPGHHGWNDEKCWVNLNYVCEAQ</sequence>
<keyword evidence="4" id="KW-1185">Reference proteome</keyword>
<dbReference type="Proteomes" id="UP001164746">
    <property type="component" value="Chromosome 10"/>
</dbReference>
<dbReference type="InterPro" id="IPR016186">
    <property type="entry name" value="C-type_lectin-like/link_sf"/>
</dbReference>
<organism evidence="3 4">
    <name type="scientific">Mya arenaria</name>
    <name type="common">Soft-shell clam</name>
    <dbReference type="NCBI Taxonomy" id="6604"/>
    <lineage>
        <taxon>Eukaryota</taxon>
        <taxon>Metazoa</taxon>
        <taxon>Spiralia</taxon>
        <taxon>Lophotrochozoa</taxon>
        <taxon>Mollusca</taxon>
        <taxon>Bivalvia</taxon>
        <taxon>Autobranchia</taxon>
        <taxon>Heteroconchia</taxon>
        <taxon>Euheterodonta</taxon>
        <taxon>Imparidentia</taxon>
        <taxon>Neoheterodontei</taxon>
        <taxon>Myida</taxon>
        <taxon>Myoidea</taxon>
        <taxon>Myidae</taxon>
        <taxon>Mya</taxon>
    </lineage>
</organism>
<dbReference type="EMBL" id="CP111021">
    <property type="protein sequence ID" value="WAR15863.1"/>
    <property type="molecule type" value="Genomic_DNA"/>
</dbReference>
<dbReference type="InterPro" id="IPR001304">
    <property type="entry name" value="C-type_lectin-like"/>
</dbReference>
<dbReference type="SMART" id="SM00034">
    <property type="entry name" value="CLECT"/>
    <property type="match status" value="2"/>
</dbReference>
<accession>A0ABY7F577</accession>
<dbReference type="SUPFAM" id="SSF56436">
    <property type="entry name" value="C-type lectin-like"/>
    <property type="match status" value="2"/>
</dbReference>
<evidence type="ECO:0000256" key="1">
    <source>
        <dbReference type="ARBA" id="ARBA00023157"/>
    </source>
</evidence>
<reference evidence="3" key="1">
    <citation type="submission" date="2022-11" db="EMBL/GenBank/DDBJ databases">
        <title>Centuries of genome instability and evolution in soft-shell clam transmissible cancer (bioRxiv).</title>
        <authorList>
            <person name="Hart S.F.M."/>
            <person name="Yonemitsu M.A."/>
            <person name="Giersch R.M."/>
            <person name="Beal B.F."/>
            <person name="Arriagada G."/>
            <person name="Davis B.W."/>
            <person name="Ostrander E.A."/>
            <person name="Goff S.P."/>
            <person name="Metzger M.J."/>
        </authorList>
    </citation>
    <scope>NUCLEOTIDE SEQUENCE</scope>
    <source>
        <strain evidence="3">MELC-2E11</strain>
        <tissue evidence="3">Siphon/mantle</tissue>
    </source>
</reference>
<dbReference type="PROSITE" id="PS50041">
    <property type="entry name" value="C_TYPE_LECTIN_2"/>
    <property type="match status" value="2"/>
</dbReference>